<feature type="region of interest" description="Disordered" evidence="1">
    <location>
        <begin position="1"/>
        <end position="20"/>
    </location>
</feature>
<dbReference type="KEGG" id="peh:Spb1_04200"/>
<evidence type="ECO:0000313" key="2">
    <source>
        <dbReference type="EMBL" id="QDV28557.1"/>
    </source>
</evidence>
<evidence type="ECO:0000256" key="1">
    <source>
        <dbReference type="SAM" id="MobiDB-lite"/>
    </source>
</evidence>
<accession>A0A518GIY4</accession>
<keyword evidence="3" id="KW-1185">Reference proteome</keyword>
<dbReference type="Proteomes" id="UP000315349">
    <property type="component" value="Chromosome"/>
</dbReference>
<name>A0A518GIY4_9PLAN</name>
<reference evidence="2 3" key="1">
    <citation type="submission" date="2019-02" db="EMBL/GenBank/DDBJ databases">
        <title>Deep-cultivation of Planctomycetes and their phenomic and genomic characterization uncovers novel biology.</title>
        <authorList>
            <person name="Wiegand S."/>
            <person name="Jogler M."/>
            <person name="Boedeker C."/>
            <person name="Pinto D."/>
            <person name="Vollmers J."/>
            <person name="Rivas-Marin E."/>
            <person name="Kohn T."/>
            <person name="Peeters S.H."/>
            <person name="Heuer A."/>
            <person name="Rast P."/>
            <person name="Oberbeckmann S."/>
            <person name="Bunk B."/>
            <person name="Jeske O."/>
            <person name="Meyerdierks A."/>
            <person name="Storesund J.E."/>
            <person name="Kallscheuer N."/>
            <person name="Luecker S."/>
            <person name="Lage O.M."/>
            <person name="Pohl T."/>
            <person name="Merkel B.J."/>
            <person name="Hornburger P."/>
            <person name="Mueller R.-W."/>
            <person name="Bruemmer F."/>
            <person name="Labrenz M."/>
            <person name="Spormann A.M."/>
            <person name="Op den Camp H."/>
            <person name="Overmann J."/>
            <person name="Amann R."/>
            <person name="Jetten M.S.M."/>
            <person name="Mascher T."/>
            <person name="Medema M.H."/>
            <person name="Devos D.P."/>
            <person name="Kaster A.-K."/>
            <person name="Ovreas L."/>
            <person name="Rohde M."/>
            <person name="Galperin M.Y."/>
            <person name="Jogler C."/>
        </authorList>
    </citation>
    <scope>NUCLEOTIDE SEQUENCE [LARGE SCALE GENOMIC DNA]</scope>
    <source>
        <strain evidence="2 3">Spb1</strain>
    </source>
</reference>
<feature type="compositionally biased region" description="Basic and acidic residues" evidence="1">
    <location>
        <begin position="1"/>
        <end position="10"/>
    </location>
</feature>
<organism evidence="2 3">
    <name type="scientific">Planctopirus ephydatiae</name>
    <dbReference type="NCBI Taxonomy" id="2528019"/>
    <lineage>
        <taxon>Bacteria</taxon>
        <taxon>Pseudomonadati</taxon>
        <taxon>Planctomycetota</taxon>
        <taxon>Planctomycetia</taxon>
        <taxon>Planctomycetales</taxon>
        <taxon>Planctomycetaceae</taxon>
        <taxon>Planctopirus</taxon>
    </lineage>
</organism>
<sequence>MRRIPQEKMRCSPPPISQEVNSTTGSVYFTSIRSNEYLRNSFDTFPIFMKFDSQSPRVRQEMMSTGT</sequence>
<proteinExistence type="predicted"/>
<evidence type="ECO:0000313" key="3">
    <source>
        <dbReference type="Proteomes" id="UP000315349"/>
    </source>
</evidence>
<dbReference type="EMBL" id="CP036299">
    <property type="protein sequence ID" value="QDV28557.1"/>
    <property type="molecule type" value="Genomic_DNA"/>
</dbReference>
<protein>
    <submittedName>
        <fullName evidence="2">Uncharacterized protein</fullName>
    </submittedName>
</protein>
<dbReference type="AlphaFoldDB" id="A0A518GIY4"/>
<gene>
    <name evidence="2" type="ORF">Spb1_04200</name>
</gene>